<name>A0A7X6M1H0_9NOCA</name>
<dbReference type="InterPro" id="IPR003718">
    <property type="entry name" value="OsmC/Ohr_fam"/>
</dbReference>
<evidence type="ECO:0000313" key="2">
    <source>
        <dbReference type="Proteomes" id="UP000523447"/>
    </source>
</evidence>
<dbReference type="PANTHER" id="PTHR42830:SF2">
    <property type="entry name" value="OSMC_OHR FAMILY PROTEIN"/>
    <property type="match status" value="1"/>
</dbReference>
<evidence type="ECO:0000313" key="1">
    <source>
        <dbReference type="EMBL" id="NKY88554.1"/>
    </source>
</evidence>
<organism evidence="1 2">
    <name type="scientific">Nocardia veterana</name>
    <dbReference type="NCBI Taxonomy" id="132249"/>
    <lineage>
        <taxon>Bacteria</taxon>
        <taxon>Bacillati</taxon>
        <taxon>Actinomycetota</taxon>
        <taxon>Actinomycetes</taxon>
        <taxon>Mycobacteriales</taxon>
        <taxon>Nocardiaceae</taxon>
        <taxon>Nocardia</taxon>
    </lineage>
</organism>
<dbReference type="SUPFAM" id="SSF82784">
    <property type="entry name" value="OsmC-like"/>
    <property type="match status" value="1"/>
</dbReference>
<comment type="caution">
    <text evidence="1">The sequence shown here is derived from an EMBL/GenBank/DDBJ whole genome shotgun (WGS) entry which is preliminary data.</text>
</comment>
<dbReference type="InterPro" id="IPR036102">
    <property type="entry name" value="OsmC/Ohrsf"/>
</dbReference>
<dbReference type="Proteomes" id="UP000523447">
    <property type="component" value="Unassembled WGS sequence"/>
</dbReference>
<dbReference type="Gene3D" id="3.30.300.20">
    <property type="match status" value="1"/>
</dbReference>
<dbReference type="EMBL" id="JAAXPE010000031">
    <property type="protein sequence ID" value="NKY88554.1"/>
    <property type="molecule type" value="Genomic_DNA"/>
</dbReference>
<dbReference type="PANTHER" id="PTHR42830">
    <property type="entry name" value="OSMOTICALLY INDUCIBLE FAMILY PROTEIN"/>
    <property type="match status" value="1"/>
</dbReference>
<sequence>MAEHRYRVDVVWTGATTAYRSYSRDHEVLAEGRPPLPGSADPVVGRGDATRWNPEQLLVASLSQCHMLWYLHLCVEAGIVVTDYLDQAEGVMNDRRFEQVVLRPRVTITDGAMVEQARALHAKAHERCFIANSVNFPVDHEPDIRTE</sequence>
<keyword evidence="2" id="KW-1185">Reference proteome</keyword>
<dbReference type="InterPro" id="IPR052707">
    <property type="entry name" value="OsmC_Ohr_Peroxiredoxin"/>
</dbReference>
<proteinExistence type="predicted"/>
<dbReference type="Pfam" id="PF02566">
    <property type="entry name" value="OsmC"/>
    <property type="match status" value="1"/>
</dbReference>
<reference evidence="1 2" key="1">
    <citation type="submission" date="2020-04" db="EMBL/GenBank/DDBJ databases">
        <title>MicrobeNet Type strains.</title>
        <authorList>
            <person name="Nicholson A.C."/>
        </authorList>
    </citation>
    <scope>NUCLEOTIDE SEQUENCE [LARGE SCALE GENOMIC DNA]</scope>
    <source>
        <strain evidence="1 2">DSM 44445</strain>
    </source>
</reference>
<dbReference type="AlphaFoldDB" id="A0A7X6M1H0"/>
<dbReference type="RefSeq" id="WP_040718200.1">
    <property type="nucleotide sequence ID" value="NZ_CAWPHS010000025.1"/>
</dbReference>
<protein>
    <submittedName>
        <fullName evidence="1">OsmC family peroxiredoxin</fullName>
    </submittedName>
</protein>
<accession>A0A7X6M1H0</accession>
<gene>
    <name evidence="1" type="ORF">HGA07_23395</name>
</gene>
<dbReference type="InterPro" id="IPR015946">
    <property type="entry name" value="KH_dom-like_a/b"/>
</dbReference>